<evidence type="ECO:0000256" key="1">
    <source>
        <dbReference type="ARBA" id="ARBA00004613"/>
    </source>
</evidence>
<protein>
    <recommendedName>
        <fullName evidence="7">Epidermal patterning factor-like protein</fullName>
    </recommendedName>
</protein>
<proteinExistence type="inferred from homology"/>
<accession>A0AAV3PWP5</accession>
<organism evidence="9 10">
    <name type="scientific">Lithospermum erythrorhizon</name>
    <name type="common">Purple gromwell</name>
    <name type="synonym">Lithospermum officinale var. erythrorhizon</name>
    <dbReference type="NCBI Taxonomy" id="34254"/>
    <lineage>
        <taxon>Eukaryota</taxon>
        <taxon>Viridiplantae</taxon>
        <taxon>Streptophyta</taxon>
        <taxon>Embryophyta</taxon>
        <taxon>Tracheophyta</taxon>
        <taxon>Spermatophyta</taxon>
        <taxon>Magnoliopsida</taxon>
        <taxon>eudicotyledons</taxon>
        <taxon>Gunneridae</taxon>
        <taxon>Pentapetalae</taxon>
        <taxon>asterids</taxon>
        <taxon>lamiids</taxon>
        <taxon>Boraginales</taxon>
        <taxon>Boraginaceae</taxon>
        <taxon>Boraginoideae</taxon>
        <taxon>Lithospermeae</taxon>
        <taxon>Lithospermum</taxon>
    </lineage>
</organism>
<name>A0AAV3PWP5_LITER</name>
<comment type="function">
    <text evidence="7">Controls stomatal patterning.</text>
</comment>
<evidence type="ECO:0000256" key="8">
    <source>
        <dbReference type="SAM" id="Phobius"/>
    </source>
</evidence>
<keyword evidence="8" id="KW-0812">Transmembrane</keyword>
<dbReference type="GO" id="GO:0010052">
    <property type="term" value="P:guard cell differentiation"/>
    <property type="evidence" value="ECO:0007669"/>
    <property type="project" value="UniProtKB-UniRule"/>
</dbReference>
<evidence type="ECO:0000256" key="4">
    <source>
        <dbReference type="ARBA" id="ARBA00022525"/>
    </source>
</evidence>
<evidence type="ECO:0000256" key="5">
    <source>
        <dbReference type="ARBA" id="ARBA00022729"/>
    </source>
</evidence>
<keyword evidence="8" id="KW-0472">Membrane</keyword>
<dbReference type="EMBL" id="BAABME010019140">
    <property type="protein sequence ID" value="GAA0156209.1"/>
    <property type="molecule type" value="Genomic_DNA"/>
</dbReference>
<dbReference type="Pfam" id="PF17181">
    <property type="entry name" value="EPF"/>
    <property type="match status" value="1"/>
</dbReference>
<keyword evidence="6" id="KW-1015">Disulfide bond</keyword>
<keyword evidence="8" id="KW-1133">Transmembrane helix</keyword>
<reference evidence="9 10" key="1">
    <citation type="submission" date="2024-01" db="EMBL/GenBank/DDBJ databases">
        <title>The complete chloroplast genome sequence of Lithospermum erythrorhizon: insights into the phylogenetic relationship among Boraginaceae species and the maternal lineages of purple gromwells.</title>
        <authorList>
            <person name="Okada T."/>
            <person name="Watanabe K."/>
        </authorList>
    </citation>
    <scope>NUCLEOTIDE SEQUENCE [LARGE SCALE GENOMIC DNA]</scope>
</reference>
<comment type="caution">
    <text evidence="9">The sequence shown here is derived from an EMBL/GenBank/DDBJ whole genome shotgun (WGS) entry which is preliminary data.</text>
</comment>
<sequence length="123" mass="13671">MGFLLLNLHGQHHLKLSLTTITTLAVLLVASVPVSGLNPYMQFNLERRYVNEKVNRVGEEEGMLTTRRRLVGPGSSPPLCRSKCGVCSPCKPVRVPIQPGLATPLEYYPEAWSCKCGSKYFRP</sequence>
<dbReference type="Proteomes" id="UP001454036">
    <property type="component" value="Unassembled WGS sequence"/>
</dbReference>
<keyword evidence="5" id="KW-0732">Signal</keyword>
<evidence type="ECO:0000256" key="2">
    <source>
        <dbReference type="ARBA" id="ARBA00008127"/>
    </source>
</evidence>
<dbReference type="PANTHER" id="PTHR33109">
    <property type="entry name" value="EPIDERMAL PATTERNING FACTOR-LIKE PROTEIN 4"/>
    <property type="match status" value="1"/>
</dbReference>
<keyword evidence="4 7" id="KW-0964">Secreted</keyword>
<comment type="subcellular location">
    <subcellularLocation>
        <location evidence="1 7">Secreted</location>
    </subcellularLocation>
</comment>
<dbReference type="InterPro" id="IPR039455">
    <property type="entry name" value="EPFL"/>
</dbReference>
<evidence type="ECO:0000256" key="7">
    <source>
        <dbReference type="RuleBase" id="RU367102"/>
    </source>
</evidence>
<keyword evidence="3 7" id="KW-0217">Developmental protein</keyword>
<dbReference type="AlphaFoldDB" id="A0AAV3PWP5"/>
<dbReference type="PANTHER" id="PTHR33109:SF4">
    <property type="entry name" value="EPIDERMAL PATTERNING FACTOR-LIKE PROTEIN 6"/>
    <property type="match status" value="1"/>
</dbReference>
<evidence type="ECO:0000256" key="6">
    <source>
        <dbReference type="ARBA" id="ARBA00023157"/>
    </source>
</evidence>
<evidence type="ECO:0000256" key="3">
    <source>
        <dbReference type="ARBA" id="ARBA00022473"/>
    </source>
</evidence>
<evidence type="ECO:0000313" key="10">
    <source>
        <dbReference type="Proteomes" id="UP001454036"/>
    </source>
</evidence>
<dbReference type="GO" id="GO:0005576">
    <property type="term" value="C:extracellular region"/>
    <property type="evidence" value="ECO:0007669"/>
    <property type="project" value="UniProtKB-SubCell"/>
</dbReference>
<gene>
    <name evidence="9" type="ORF">LIER_38235</name>
</gene>
<comment type="similarity">
    <text evidence="2 7">Belongs to the plant cysteine rich small secretory peptide family. Epidermal patterning factor subfamily.</text>
</comment>
<evidence type="ECO:0000313" key="9">
    <source>
        <dbReference type="EMBL" id="GAA0156209.1"/>
    </source>
</evidence>
<feature type="transmembrane region" description="Helical" evidence="8">
    <location>
        <begin position="20"/>
        <end position="40"/>
    </location>
</feature>
<keyword evidence="10" id="KW-1185">Reference proteome</keyword>